<dbReference type="Pfam" id="PF00580">
    <property type="entry name" value="UvrD-helicase"/>
    <property type="match status" value="1"/>
</dbReference>
<keyword evidence="10" id="KW-0413">Isomerase</keyword>
<dbReference type="InterPro" id="IPR011604">
    <property type="entry name" value="PDDEXK-like_dom_sf"/>
</dbReference>
<evidence type="ECO:0000256" key="9">
    <source>
        <dbReference type="ARBA" id="ARBA00023204"/>
    </source>
</evidence>
<sequence>MSPRLSALDVAAALELPPPTLEQQAVIEAPLAPALVVAGAGSGKTETMASRVVWLLANGLVTVPQVLGLTFTRKAAGELGQRIGRRIALLGEHGLLDGDLDPFDAPTVSTYNAFANSIFRDNALLVGRESESQVLGEASAWQLARSLVIGSRDDRLAGLGKTVDWITETVLSLSHALGENVADAARVETMAEHFLDVASLPSAKGSSYASVTTAAASVAALPPLLALAEAFAAEKARRGFVEYSDQVALALEVCETAPGVVAEHRERFRVVLLDEYQDTSVVQTRLLARLFTGHGVMAVGDPHQSIYGFRGASAANLGRFPTDFGAADDATFTLSTSWRNPRVVLDAANVVVDELSRASAVPVGRLVARPDAPTGSVDVVFGETVDDEAASVADWFARGLAERNDDGTEKTAALLFRSKKTLPVFADALRSRGVRFRILGVGGLLQRPEIVDLVSCLRVLHDPAAGSELIRLLAGARWRVGIHDIAALRGVASWLFSHDHAQKQLDVEVAASFRASVAAGENGSIVDALDFVGTAPASHSQLRGFSAEGVERLRALARQLAFLRNRIGLDLVDLVALVQQEMLLDVEVAAASGSLRGGAYLQAFDDELAGYVATDESSSLAGFLSWLDAAERRDDMGPRSDDSEEGVVQLLTVHGSKGLEWQLVAVPRLVEGELPGASREGRGWLATGQLPFEFRGDALELPVLPWGGFDDQKEFDQGLKAFEAELKERHLAEERRLAYVAITRAKDHLVMTGSFWASQTRPRGPSPYLVELVEAGLVDGALLPEAPDHEDNPLAAESRELVWPFDPLGARRGVVEAAAERVREAQELSSAGERSGRDRSSLGRWDRDIELLLRESASLREGASSVPLPQRIPASRFKDYVDDPAAVAAALRRPLPERPYRATRLGTLFHSWVEERYRPTGQGETLDAAPFESDLDEPGSTASISSAPIDADDARRLAELQATFGASEWADLDPVDVELEIHLPLGARTIICKIDAVFERDGRYQVVDWKTGKAPVDEADLELKQLQLALYREAYARYRDVDPERIDAVLYYVSDDTAIRPTHVADRDELLRIWSTVETAGERPG</sequence>
<evidence type="ECO:0000256" key="7">
    <source>
        <dbReference type="ARBA" id="ARBA00022840"/>
    </source>
</evidence>
<dbReference type="InterPro" id="IPR027417">
    <property type="entry name" value="P-loop_NTPase"/>
</dbReference>
<dbReference type="InterPro" id="IPR000212">
    <property type="entry name" value="DNA_helicase_UvrD/REP"/>
</dbReference>
<dbReference type="SUPFAM" id="SSF52980">
    <property type="entry name" value="Restriction endonuclease-like"/>
    <property type="match status" value="1"/>
</dbReference>
<dbReference type="Proteomes" id="UP001501295">
    <property type="component" value="Unassembled WGS sequence"/>
</dbReference>
<dbReference type="EMBL" id="BAABLM010000002">
    <property type="protein sequence ID" value="GAA4670636.1"/>
    <property type="molecule type" value="Genomic_DNA"/>
</dbReference>
<dbReference type="Pfam" id="PF12705">
    <property type="entry name" value="PDDEXK_1"/>
    <property type="match status" value="1"/>
</dbReference>
<gene>
    <name evidence="18" type="ORF">GCM10025780_12680</name>
</gene>
<reference evidence="19" key="1">
    <citation type="journal article" date="2019" name="Int. J. Syst. Evol. Microbiol.">
        <title>The Global Catalogue of Microorganisms (GCM) 10K type strain sequencing project: providing services to taxonomists for standard genome sequencing and annotation.</title>
        <authorList>
            <consortium name="The Broad Institute Genomics Platform"/>
            <consortium name="The Broad Institute Genome Sequencing Center for Infectious Disease"/>
            <person name="Wu L."/>
            <person name="Ma J."/>
        </authorList>
    </citation>
    <scope>NUCLEOTIDE SEQUENCE [LARGE SCALE GENOMIC DNA]</scope>
    <source>
        <strain evidence="19">JCM 18956</strain>
    </source>
</reference>
<evidence type="ECO:0000313" key="19">
    <source>
        <dbReference type="Proteomes" id="UP001501295"/>
    </source>
</evidence>
<keyword evidence="6" id="KW-0269">Exonuclease</keyword>
<evidence type="ECO:0000256" key="15">
    <source>
        <dbReference type="SAM" id="MobiDB-lite"/>
    </source>
</evidence>
<protein>
    <recommendedName>
        <fullName evidence="12">DNA 3'-5' helicase</fullName>
        <ecNumber evidence="12">5.6.2.4</ecNumber>
    </recommendedName>
</protein>
<dbReference type="CDD" id="cd17932">
    <property type="entry name" value="DEXQc_UvrD"/>
    <property type="match status" value="1"/>
</dbReference>
<feature type="domain" description="UvrD-like helicase ATP-binding" evidence="16">
    <location>
        <begin position="17"/>
        <end position="341"/>
    </location>
</feature>
<dbReference type="GO" id="GO:0004386">
    <property type="term" value="F:helicase activity"/>
    <property type="evidence" value="ECO:0007669"/>
    <property type="project" value="UniProtKB-KW"/>
</dbReference>
<evidence type="ECO:0000256" key="1">
    <source>
        <dbReference type="ARBA" id="ARBA00022722"/>
    </source>
</evidence>
<evidence type="ECO:0000256" key="4">
    <source>
        <dbReference type="ARBA" id="ARBA00022801"/>
    </source>
</evidence>
<feature type="domain" description="UvrD-like helicase C-terminal" evidence="17">
    <location>
        <begin position="342"/>
        <end position="658"/>
    </location>
</feature>
<evidence type="ECO:0000259" key="16">
    <source>
        <dbReference type="PROSITE" id="PS51198"/>
    </source>
</evidence>
<dbReference type="InterPro" id="IPR011335">
    <property type="entry name" value="Restrct_endonuc-II-like"/>
</dbReference>
<evidence type="ECO:0000256" key="14">
    <source>
        <dbReference type="PROSITE-ProRule" id="PRU00560"/>
    </source>
</evidence>
<dbReference type="PROSITE" id="PS51217">
    <property type="entry name" value="UVRD_HELICASE_CTER"/>
    <property type="match status" value="1"/>
</dbReference>
<dbReference type="InterPro" id="IPR014016">
    <property type="entry name" value="UvrD-like_ATP-bd"/>
</dbReference>
<keyword evidence="5 14" id="KW-0347">Helicase</keyword>
<keyword evidence="3" id="KW-0227">DNA damage</keyword>
<comment type="catalytic activity">
    <reaction evidence="13">
        <text>ATP + H2O = ADP + phosphate + H(+)</text>
        <dbReference type="Rhea" id="RHEA:13065"/>
        <dbReference type="ChEBI" id="CHEBI:15377"/>
        <dbReference type="ChEBI" id="CHEBI:15378"/>
        <dbReference type="ChEBI" id="CHEBI:30616"/>
        <dbReference type="ChEBI" id="CHEBI:43474"/>
        <dbReference type="ChEBI" id="CHEBI:456216"/>
        <dbReference type="EC" id="5.6.2.4"/>
    </reaction>
</comment>
<keyword evidence="7 14" id="KW-0067">ATP-binding</keyword>
<keyword evidence="8" id="KW-0238">DNA-binding</keyword>
<evidence type="ECO:0000256" key="12">
    <source>
        <dbReference type="ARBA" id="ARBA00034808"/>
    </source>
</evidence>
<dbReference type="InterPro" id="IPR038726">
    <property type="entry name" value="PDDEXK_AddAB-type"/>
</dbReference>
<evidence type="ECO:0000256" key="6">
    <source>
        <dbReference type="ARBA" id="ARBA00022839"/>
    </source>
</evidence>
<evidence type="ECO:0000256" key="10">
    <source>
        <dbReference type="ARBA" id="ARBA00023235"/>
    </source>
</evidence>
<dbReference type="Gene3D" id="3.40.50.300">
    <property type="entry name" value="P-loop containing nucleotide triphosphate hydrolases"/>
    <property type="match status" value="3"/>
</dbReference>
<dbReference type="EC" id="5.6.2.4" evidence="12"/>
<evidence type="ECO:0000256" key="8">
    <source>
        <dbReference type="ARBA" id="ARBA00023125"/>
    </source>
</evidence>
<feature type="region of interest" description="Disordered" evidence="15">
    <location>
        <begin position="921"/>
        <end position="946"/>
    </location>
</feature>
<keyword evidence="1" id="KW-0540">Nuclease</keyword>
<comment type="catalytic activity">
    <reaction evidence="11">
        <text>Couples ATP hydrolysis with the unwinding of duplex DNA by translocating in the 3'-5' direction.</text>
        <dbReference type="EC" id="5.6.2.4"/>
    </reaction>
</comment>
<dbReference type="PANTHER" id="PTHR11070">
    <property type="entry name" value="UVRD / RECB / PCRA DNA HELICASE FAMILY MEMBER"/>
    <property type="match status" value="1"/>
</dbReference>
<dbReference type="SUPFAM" id="SSF52540">
    <property type="entry name" value="P-loop containing nucleoside triphosphate hydrolases"/>
    <property type="match status" value="1"/>
</dbReference>
<evidence type="ECO:0000256" key="2">
    <source>
        <dbReference type="ARBA" id="ARBA00022741"/>
    </source>
</evidence>
<comment type="caution">
    <text evidence="18">The sequence shown here is derived from an EMBL/GenBank/DDBJ whole genome shotgun (WGS) entry which is preliminary data.</text>
</comment>
<dbReference type="Gene3D" id="3.90.320.10">
    <property type="match status" value="1"/>
</dbReference>
<dbReference type="PROSITE" id="PS51198">
    <property type="entry name" value="UVRD_HELICASE_ATP_BIND"/>
    <property type="match status" value="1"/>
</dbReference>
<evidence type="ECO:0000256" key="13">
    <source>
        <dbReference type="ARBA" id="ARBA00048988"/>
    </source>
</evidence>
<name>A0ABP8VSD0_9MICO</name>
<evidence type="ECO:0000313" key="18">
    <source>
        <dbReference type="EMBL" id="GAA4670636.1"/>
    </source>
</evidence>
<organism evidence="18 19">
    <name type="scientific">Frondihabitans cladoniiphilus</name>
    <dbReference type="NCBI Taxonomy" id="715785"/>
    <lineage>
        <taxon>Bacteria</taxon>
        <taxon>Bacillati</taxon>
        <taxon>Actinomycetota</taxon>
        <taxon>Actinomycetes</taxon>
        <taxon>Micrococcales</taxon>
        <taxon>Microbacteriaceae</taxon>
        <taxon>Frondihabitans</taxon>
    </lineage>
</organism>
<dbReference type="InterPro" id="IPR014017">
    <property type="entry name" value="DNA_helicase_UvrD-like_C"/>
</dbReference>
<dbReference type="RefSeq" id="WP_345374485.1">
    <property type="nucleotide sequence ID" value="NZ_BAABLM010000002.1"/>
</dbReference>
<dbReference type="Pfam" id="PF13361">
    <property type="entry name" value="UvrD_C"/>
    <property type="match status" value="2"/>
</dbReference>
<evidence type="ECO:0000259" key="17">
    <source>
        <dbReference type="PROSITE" id="PS51217"/>
    </source>
</evidence>
<evidence type="ECO:0000256" key="5">
    <source>
        <dbReference type="ARBA" id="ARBA00022806"/>
    </source>
</evidence>
<proteinExistence type="predicted"/>
<evidence type="ECO:0000256" key="11">
    <source>
        <dbReference type="ARBA" id="ARBA00034617"/>
    </source>
</evidence>
<accession>A0ABP8VSD0</accession>
<dbReference type="PANTHER" id="PTHR11070:SF55">
    <property type="entry name" value="DNA 3'-5' HELICASE"/>
    <property type="match status" value="1"/>
</dbReference>
<keyword evidence="4 14" id="KW-0378">Hydrolase</keyword>
<keyword evidence="2 14" id="KW-0547">Nucleotide-binding</keyword>
<dbReference type="Gene3D" id="1.10.486.10">
    <property type="entry name" value="PCRA, domain 4"/>
    <property type="match status" value="1"/>
</dbReference>
<feature type="binding site" evidence="14">
    <location>
        <begin position="38"/>
        <end position="45"/>
    </location>
    <ligand>
        <name>ATP</name>
        <dbReference type="ChEBI" id="CHEBI:30616"/>
    </ligand>
</feature>
<keyword evidence="19" id="KW-1185">Reference proteome</keyword>
<keyword evidence="9" id="KW-0234">DNA repair</keyword>
<evidence type="ECO:0000256" key="3">
    <source>
        <dbReference type="ARBA" id="ARBA00022763"/>
    </source>
</evidence>